<sequence>MANPEGSNAKQPTLQNPINDTTTTPTPNSNPFPLPPWYTKSAHFVRQWWPSLPNIPRIGSTVVLLAEHNQVSHRLHFVLAQHYFRVLVNHVEWDNYNLYRTASGLGVNSVTPPPLRPSSSSSSGSQLQSLTTSTSTSTSTTSLSTPTQIVQDDGPMHLWYISMPFEVIVGTMLVAVDFEHAVWIEYVEGGDVDRADEGEKLLRFVVFPAFRDEWECERDLRAGRASGEGGGGRGEVRTLEVPEELNLSVVETINLDQSQGVVTLSDRDGRIFILCYE</sequence>
<dbReference type="HOGENOM" id="CLU_994516_0_0_1"/>
<evidence type="ECO:0000313" key="3">
    <source>
        <dbReference type="Proteomes" id="UP000001194"/>
    </source>
</evidence>
<organism evidence="3">
    <name type="scientific">Laccaria bicolor (strain S238N-H82 / ATCC MYA-4686)</name>
    <name type="common">Bicoloured deceiver</name>
    <name type="synonym">Laccaria laccata var. bicolor</name>
    <dbReference type="NCBI Taxonomy" id="486041"/>
    <lineage>
        <taxon>Eukaryota</taxon>
        <taxon>Fungi</taxon>
        <taxon>Dikarya</taxon>
        <taxon>Basidiomycota</taxon>
        <taxon>Agaricomycotina</taxon>
        <taxon>Agaricomycetes</taxon>
        <taxon>Agaricomycetidae</taxon>
        <taxon>Agaricales</taxon>
        <taxon>Agaricineae</taxon>
        <taxon>Hydnangiaceae</taxon>
        <taxon>Laccaria</taxon>
    </lineage>
</organism>
<reference evidence="2 3" key="1">
    <citation type="journal article" date="2008" name="Nature">
        <title>The genome of Laccaria bicolor provides insights into mycorrhizal symbiosis.</title>
        <authorList>
            <person name="Martin F."/>
            <person name="Aerts A."/>
            <person name="Ahren D."/>
            <person name="Brun A."/>
            <person name="Danchin E.G.J."/>
            <person name="Duchaussoy F."/>
            <person name="Gibon J."/>
            <person name="Kohler A."/>
            <person name="Lindquist E."/>
            <person name="Pereda V."/>
            <person name="Salamov A."/>
            <person name="Shapiro H.J."/>
            <person name="Wuyts J."/>
            <person name="Blaudez D."/>
            <person name="Buee M."/>
            <person name="Brokstein P."/>
            <person name="Canbaeck B."/>
            <person name="Cohen D."/>
            <person name="Courty P.E."/>
            <person name="Coutinho P.M."/>
            <person name="Delaruelle C."/>
            <person name="Detter J.C."/>
            <person name="Deveau A."/>
            <person name="DiFazio S."/>
            <person name="Duplessis S."/>
            <person name="Fraissinet-Tachet L."/>
            <person name="Lucic E."/>
            <person name="Frey-Klett P."/>
            <person name="Fourrey C."/>
            <person name="Feussner I."/>
            <person name="Gay G."/>
            <person name="Grimwood J."/>
            <person name="Hoegger P.J."/>
            <person name="Jain P."/>
            <person name="Kilaru S."/>
            <person name="Labbe J."/>
            <person name="Lin Y.C."/>
            <person name="Legue V."/>
            <person name="Le Tacon F."/>
            <person name="Marmeisse R."/>
            <person name="Melayah D."/>
            <person name="Montanini B."/>
            <person name="Muratet M."/>
            <person name="Nehls U."/>
            <person name="Niculita-Hirzel H."/>
            <person name="Oudot-Le Secq M.P."/>
            <person name="Peter M."/>
            <person name="Quesneville H."/>
            <person name="Rajashekar B."/>
            <person name="Reich M."/>
            <person name="Rouhier N."/>
            <person name="Schmutz J."/>
            <person name="Yin T."/>
            <person name="Chalot M."/>
            <person name="Henrissat B."/>
            <person name="Kuees U."/>
            <person name="Lucas S."/>
            <person name="Van de Peer Y."/>
            <person name="Podila G.K."/>
            <person name="Polle A."/>
            <person name="Pukkila P.J."/>
            <person name="Richardson P.M."/>
            <person name="Rouze P."/>
            <person name="Sanders I.R."/>
            <person name="Stajich J.E."/>
            <person name="Tunlid A."/>
            <person name="Tuskan G."/>
            <person name="Grigoriev I.V."/>
        </authorList>
    </citation>
    <scope>NUCLEOTIDE SEQUENCE [LARGE SCALE GENOMIC DNA]</scope>
    <source>
        <strain evidence="3">S238N-H82 / ATCC MYA-4686</strain>
    </source>
</reference>
<feature type="compositionally biased region" description="Low complexity" evidence="1">
    <location>
        <begin position="117"/>
        <end position="148"/>
    </location>
</feature>
<feature type="compositionally biased region" description="Low complexity" evidence="1">
    <location>
        <begin position="16"/>
        <end position="27"/>
    </location>
</feature>
<keyword evidence="3" id="KW-1185">Reference proteome</keyword>
<dbReference type="RefSeq" id="XP_001877600.1">
    <property type="nucleotide sequence ID" value="XM_001877565.1"/>
</dbReference>
<feature type="region of interest" description="Disordered" evidence="1">
    <location>
        <begin position="110"/>
        <end position="148"/>
    </location>
</feature>
<proteinExistence type="predicted"/>
<dbReference type="InParanoid" id="B0D1U1"/>
<dbReference type="GeneID" id="6073236"/>
<accession>B0D1U1</accession>
<gene>
    <name evidence="2" type="ORF">LACBIDRAFT_314209</name>
</gene>
<protein>
    <submittedName>
        <fullName evidence="2">Predicted protein</fullName>
    </submittedName>
</protein>
<evidence type="ECO:0000256" key="1">
    <source>
        <dbReference type="SAM" id="MobiDB-lite"/>
    </source>
</evidence>
<evidence type="ECO:0000313" key="2">
    <source>
        <dbReference type="EMBL" id="EDR11703.1"/>
    </source>
</evidence>
<feature type="region of interest" description="Disordered" evidence="1">
    <location>
        <begin position="1"/>
        <end position="33"/>
    </location>
</feature>
<dbReference type="EMBL" id="DS547095">
    <property type="protein sequence ID" value="EDR11703.1"/>
    <property type="molecule type" value="Genomic_DNA"/>
</dbReference>
<dbReference type="AlphaFoldDB" id="B0D1U1"/>
<dbReference type="KEGG" id="lbc:LACBIDRAFT_314209"/>
<dbReference type="OrthoDB" id="3202382at2759"/>
<name>B0D1U1_LACBS</name>
<dbReference type="Proteomes" id="UP000001194">
    <property type="component" value="Unassembled WGS sequence"/>
</dbReference>
<feature type="compositionally biased region" description="Polar residues" evidence="1">
    <location>
        <begin position="1"/>
        <end position="15"/>
    </location>
</feature>